<dbReference type="PANTHER" id="PTHR10794:SF96">
    <property type="entry name" value="PROTEIN ABHD15-LIKE"/>
    <property type="match status" value="1"/>
</dbReference>
<evidence type="ECO:0000256" key="2">
    <source>
        <dbReference type="SAM" id="SignalP"/>
    </source>
</evidence>
<evidence type="ECO:0000256" key="1">
    <source>
        <dbReference type="ARBA" id="ARBA00010884"/>
    </source>
</evidence>
<proteinExistence type="inferred from homology"/>
<keyword evidence="4" id="KW-1185">Reference proteome</keyword>
<feature type="signal peptide" evidence="2">
    <location>
        <begin position="1"/>
        <end position="32"/>
    </location>
</feature>
<dbReference type="PANTHER" id="PTHR10794">
    <property type="entry name" value="ABHYDROLASE DOMAIN-CONTAINING PROTEIN"/>
    <property type="match status" value="1"/>
</dbReference>
<dbReference type="InterPro" id="IPR050960">
    <property type="entry name" value="AB_hydrolase_4_sf"/>
</dbReference>
<dbReference type="EMBL" id="SOYY01000006">
    <property type="protein sequence ID" value="KAA0720284.1"/>
    <property type="molecule type" value="Genomic_DNA"/>
</dbReference>
<dbReference type="SUPFAM" id="SSF53474">
    <property type="entry name" value="alpha/beta-Hydrolases"/>
    <property type="match status" value="1"/>
</dbReference>
<reference evidence="3 4" key="1">
    <citation type="journal article" date="2019" name="Mol. Ecol. Resour.">
        <title>Chromosome-level genome assembly of Triplophysa tibetana, a fish adapted to the harsh high-altitude environment of the Tibetan Plateau.</title>
        <authorList>
            <person name="Yang X."/>
            <person name="Liu H."/>
            <person name="Ma Z."/>
            <person name="Zou Y."/>
            <person name="Zou M."/>
            <person name="Mao Y."/>
            <person name="Li X."/>
            <person name="Wang H."/>
            <person name="Chen T."/>
            <person name="Wang W."/>
            <person name="Yang R."/>
        </authorList>
    </citation>
    <scope>NUCLEOTIDE SEQUENCE [LARGE SCALE GENOMIC DNA]</scope>
    <source>
        <strain evidence="3">TTIB1903HZAU</strain>
        <tissue evidence="3">Muscle</tissue>
    </source>
</reference>
<comment type="caution">
    <text evidence="3">The sequence shown here is derived from an EMBL/GenBank/DDBJ whole genome shotgun (WGS) entry which is preliminary data.</text>
</comment>
<keyword evidence="2" id="KW-0732">Signal</keyword>
<evidence type="ECO:0000313" key="4">
    <source>
        <dbReference type="Proteomes" id="UP000324632"/>
    </source>
</evidence>
<accession>A0A5A9PCW3</accession>
<dbReference type="Proteomes" id="UP000324632">
    <property type="component" value="Chromosome 6"/>
</dbReference>
<dbReference type="Gene3D" id="3.40.50.1820">
    <property type="entry name" value="alpha/beta hydrolase"/>
    <property type="match status" value="1"/>
</dbReference>
<feature type="chain" id="PRO_5023041655" evidence="2">
    <location>
        <begin position="33"/>
        <end position="523"/>
    </location>
</feature>
<protein>
    <submittedName>
        <fullName evidence="3">Protein ABHD15</fullName>
    </submittedName>
</protein>
<dbReference type="GO" id="GO:0034338">
    <property type="term" value="F:short-chain carboxylesterase activity"/>
    <property type="evidence" value="ECO:0007669"/>
    <property type="project" value="TreeGrafter"/>
</dbReference>
<dbReference type="AlphaFoldDB" id="A0A5A9PCW3"/>
<evidence type="ECO:0000313" key="3">
    <source>
        <dbReference type="EMBL" id="KAA0720284.1"/>
    </source>
</evidence>
<comment type="similarity">
    <text evidence="1">Belongs to the AB hydrolase superfamily. AB hydrolase 4 family.</text>
</comment>
<sequence length="523" mass="59434">MWGFFLCLLPSLTLFLVSILLQMNWIRHLAESAVQRLGCFMWTLTCRLLKLPYTNVSGSTKEKTEVKLICKPTALASYLRKHWHALTQPPTRPQTDPHLQIITNLMWPTLEGAEMQGVRFTRDHILLHDGGIVALDWAVGLSHQDQIKRQHHPGGKVLGLHSSNPAIVILIPNALGRVTPHLLKLCHLTLKQGFYPVVFHRRGHGGCPLTTPRYQEFGNPSDLMQTVAYLRSHHPSSTLLAVSEGSGSGLLLSYLGECGSSSYLMAAACISPVFHGQLWFENEFPWLYHWLALMYRKFQINRYATSLSSVMDVANILRCKSLRDMEEFMFCTVTQQIHRTSDSKDHIKKGDSRIPLKPDWAGYWDRNEPLRDADEVAIPVLCLYSTDDPLSPPSSTLPETLFHNNPYFLLAQTEQGGHCGFMHKDECGNTTSWSHSAVLEYFQVTADFFGLEDKKGFKDVTAMGCSHGLRRSTSAVMSTRRSTLLRKDRPVLSSRRRQISTPSDTFTLEEEREDFTWNRSYTR</sequence>
<organism evidence="3 4">
    <name type="scientific">Triplophysa tibetana</name>
    <dbReference type="NCBI Taxonomy" id="1572043"/>
    <lineage>
        <taxon>Eukaryota</taxon>
        <taxon>Metazoa</taxon>
        <taxon>Chordata</taxon>
        <taxon>Craniata</taxon>
        <taxon>Vertebrata</taxon>
        <taxon>Euteleostomi</taxon>
        <taxon>Actinopterygii</taxon>
        <taxon>Neopterygii</taxon>
        <taxon>Teleostei</taxon>
        <taxon>Ostariophysi</taxon>
        <taxon>Cypriniformes</taxon>
        <taxon>Nemacheilidae</taxon>
        <taxon>Triplophysa</taxon>
    </lineage>
</organism>
<gene>
    <name evidence="3" type="ORF">E1301_Tti012318</name>
</gene>
<dbReference type="OrthoDB" id="247542at2759"/>
<name>A0A5A9PCW3_9TELE</name>
<dbReference type="GO" id="GO:0047372">
    <property type="term" value="F:monoacylglycerol lipase activity"/>
    <property type="evidence" value="ECO:0007669"/>
    <property type="project" value="TreeGrafter"/>
</dbReference>
<dbReference type="InterPro" id="IPR029058">
    <property type="entry name" value="AB_hydrolase_fold"/>
</dbReference>